<protein>
    <submittedName>
        <fullName evidence="3">Uncharacterized protein</fullName>
    </submittedName>
</protein>
<evidence type="ECO:0000313" key="4">
    <source>
        <dbReference type="Proteomes" id="UP001432027"/>
    </source>
</evidence>
<evidence type="ECO:0000256" key="1">
    <source>
        <dbReference type="SAM" id="MobiDB-lite"/>
    </source>
</evidence>
<feature type="chain" id="PRO_5043618916" evidence="2">
    <location>
        <begin position="24"/>
        <end position="91"/>
    </location>
</feature>
<dbReference type="Proteomes" id="UP001432027">
    <property type="component" value="Unassembled WGS sequence"/>
</dbReference>
<reference evidence="3" key="1">
    <citation type="submission" date="2023-10" db="EMBL/GenBank/DDBJ databases">
        <title>Genome assembly of Pristionchus species.</title>
        <authorList>
            <person name="Yoshida K."/>
            <person name="Sommer R.J."/>
        </authorList>
    </citation>
    <scope>NUCLEOTIDE SEQUENCE</scope>
    <source>
        <strain evidence="3">RS0144</strain>
    </source>
</reference>
<accession>A0AAV5SPX2</accession>
<organism evidence="3 4">
    <name type="scientific">Pristionchus entomophagus</name>
    <dbReference type="NCBI Taxonomy" id="358040"/>
    <lineage>
        <taxon>Eukaryota</taxon>
        <taxon>Metazoa</taxon>
        <taxon>Ecdysozoa</taxon>
        <taxon>Nematoda</taxon>
        <taxon>Chromadorea</taxon>
        <taxon>Rhabditida</taxon>
        <taxon>Rhabditina</taxon>
        <taxon>Diplogasteromorpha</taxon>
        <taxon>Diplogasteroidea</taxon>
        <taxon>Neodiplogasteridae</taxon>
        <taxon>Pristionchus</taxon>
    </lineage>
</organism>
<evidence type="ECO:0000256" key="2">
    <source>
        <dbReference type="SAM" id="SignalP"/>
    </source>
</evidence>
<feature type="region of interest" description="Disordered" evidence="1">
    <location>
        <begin position="47"/>
        <end position="72"/>
    </location>
</feature>
<comment type="caution">
    <text evidence="3">The sequence shown here is derived from an EMBL/GenBank/DDBJ whole genome shotgun (WGS) entry which is preliminary data.</text>
</comment>
<proteinExistence type="predicted"/>
<name>A0AAV5SPX2_9BILA</name>
<gene>
    <name evidence="3" type="ORF">PENTCL1PPCAC_7597</name>
</gene>
<feature type="signal peptide" evidence="2">
    <location>
        <begin position="1"/>
        <end position="23"/>
    </location>
</feature>
<dbReference type="EMBL" id="BTSX01000002">
    <property type="protein sequence ID" value="GMS85422.1"/>
    <property type="molecule type" value="Genomic_DNA"/>
</dbReference>
<sequence length="91" mass="10721">QMIMRFVLITLLAMLCLLNSVLSLPAILDRRNGVIYVPVEADYETDDRIEDDFPSSRQRRSQPMDNEYTDEFSLDPFEIQPRSYDPNRYSN</sequence>
<evidence type="ECO:0000313" key="3">
    <source>
        <dbReference type="EMBL" id="GMS85422.1"/>
    </source>
</evidence>
<dbReference type="AlphaFoldDB" id="A0AAV5SPX2"/>
<keyword evidence="4" id="KW-1185">Reference proteome</keyword>
<keyword evidence="2" id="KW-0732">Signal</keyword>
<feature type="non-terminal residue" evidence="3">
    <location>
        <position position="1"/>
    </location>
</feature>